<feature type="region of interest" description="Disordered" evidence="4">
    <location>
        <begin position="1"/>
        <end position="24"/>
    </location>
</feature>
<dbReference type="SUPFAM" id="SSF46785">
    <property type="entry name" value="Winged helix' DNA-binding domain"/>
    <property type="match status" value="1"/>
</dbReference>
<dbReference type="EMBL" id="WBJY01000001">
    <property type="protein sequence ID" value="KAB1648922.1"/>
    <property type="molecule type" value="Genomic_DNA"/>
</dbReference>
<dbReference type="PANTHER" id="PTHR30136:SF24">
    <property type="entry name" value="HTH-TYPE TRANSCRIPTIONAL REPRESSOR ALLR"/>
    <property type="match status" value="1"/>
</dbReference>
<dbReference type="InterPro" id="IPR050707">
    <property type="entry name" value="HTH_MetabolicPath_Reg"/>
</dbReference>
<evidence type="ECO:0000313" key="7">
    <source>
        <dbReference type="EMBL" id="KAB1648922.1"/>
    </source>
</evidence>
<proteinExistence type="predicted"/>
<feature type="domain" description="HTH iclR-type" evidence="5">
    <location>
        <begin position="28"/>
        <end position="89"/>
    </location>
</feature>
<name>A0A6H9WD89_9MICO</name>
<evidence type="ECO:0000259" key="6">
    <source>
        <dbReference type="PROSITE" id="PS51078"/>
    </source>
</evidence>
<dbReference type="InterPro" id="IPR029016">
    <property type="entry name" value="GAF-like_dom_sf"/>
</dbReference>
<comment type="caution">
    <text evidence="7">The sequence shown here is derived from an EMBL/GenBank/DDBJ whole genome shotgun (WGS) entry which is preliminary data.</text>
</comment>
<dbReference type="SUPFAM" id="SSF55781">
    <property type="entry name" value="GAF domain-like"/>
    <property type="match status" value="1"/>
</dbReference>
<accession>A0A6H9WD89</accession>
<dbReference type="SMART" id="SM00346">
    <property type="entry name" value="HTH_ICLR"/>
    <property type="match status" value="1"/>
</dbReference>
<dbReference type="PROSITE" id="PS51078">
    <property type="entry name" value="ICLR_ED"/>
    <property type="match status" value="1"/>
</dbReference>
<dbReference type="PANTHER" id="PTHR30136">
    <property type="entry name" value="HELIX-TURN-HELIX TRANSCRIPTIONAL REGULATOR, ICLR FAMILY"/>
    <property type="match status" value="1"/>
</dbReference>
<gene>
    <name evidence="7" type="ORF">F8O04_01050</name>
</gene>
<dbReference type="InterPro" id="IPR036388">
    <property type="entry name" value="WH-like_DNA-bd_sf"/>
</dbReference>
<dbReference type="OrthoDB" id="7274111at2"/>
<dbReference type="GO" id="GO:0003700">
    <property type="term" value="F:DNA-binding transcription factor activity"/>
    <property type="evidence" value="ECO:0007669"/>
    <property type="project" value="TreeGrafter"/>
</dbReference>
<keyword evidence="2" id="KW-0238">DNA-binding</keyword>
<dbReference type="Pfam" id="PF01614">
    <property type="entry name" value="IclR_C"/>
    <property type="match status" value="1"/>
</dbReference>
<keyword evidence="3" id="KW-0804">Transcription</keyword>
<dbReference type="AlphaFoldDB" id="A0A6H9WD89"/>
<dbReference type="RefSeq" id="WP_158027476.1">
    <property type="nucleotide sequence ID" value="NZ_BMHG01000001.1"/>
</dbReference>
<organism evidence="7 8">
    <name type="scientific">Pseudoclavibacter endophyticus</name>
    <dbReference type="NCBI Taxonomy" id="1778590"/>
    <lineage>
        <taxon>Bacteria</taxon>
        <taxon>Bacillati</taxon>
        <taxon>Actinomycetota</taxon>
        <taxon>Actinomycetes</taxon>
        <taxon>Micrococcales</taxon>
        <taxon>Microbacteriaceae</taxon>
        <taxon>Pseudoclavibacter</taxon>
    </lineage>
</organism>
<protein>
    <submittedName>
        <fullName evidence="7">IclR family transcriptional regulator</fullName>
    </submittedName>
</protein>
<dbReference type="GO" id="GO:0045892">
    <property type="term" value="P:negative regulation of DNA-templated transcription"/>
    <property type="evidence" value="ECO:0007669"/>
    <property type="project" value="TreeGrafter"/>
</dbReference>
<dbReference type="InterPro" id="IPR014757">
    <property type="entry name" value="Tscrpt_reg_IclR_C"/>
</dbReference>
<evidence type="ECO:0000256" key="3">
    <source>
        <dbReference type="ARBA" id="ARBA00023163"/>
    </source>
</evidence>
<evidence type="ECO:0000256" key="2">
    <source>
        <dbReference type="ARBA" id="ARBA00023125"/>
    </source>
</evidence>
<dbReference type="Gene3D" id="1.10.10.10">
    <property type="entry name" value="Winged helix-like DNA-binding domain superfamily/Winged helix DNA-binding domain"/>
    <property type="match status" value="1"/>
</dbReference>
<reference evidence="7 8" key="1">
    <citation type="submission" date="2019-09" db="EMBL/GenBank/DDBJ databases">
        <title>Phylogeny of genus Pseudoclavibacter and closely related genus.</title>
        <authorList>
            <person name="Li Y."/>
        </authorList>
    </citation>
    <scope>NUCLEOTIDE SEQUENCE [LARGE SCALE GENOMIC DNA]</scope>
    <source>
        <strain evidence="7 8">EGI 60007</strain>
    </source>
</reference>
<keyword evidence="8" id="KW-1185">Reference proteome</keyword>
<evidence type="ECO:0000313" key="8">
    <source>
        <dbReference type="Proteomes" id="UP000431744"/>
    </source>
</evidence>
<dbReference type="Proteomes" id="UP000431744">
    <property type="component" value="Unassembled WGS sequence"/>
</dbReference>
<feature type="compositionally biased region" description="Low complexity" evidence="4">
    <location>
        <begin position="1"/>
        <end position="19"/>
    </location>
</feature>
<evidence type="ECO:0000256" key="1">
    <source>
        <dbReference type="ARBA" id="ARBA00023015"/>
    </source>
</evidence>
<sequence length="275" mass="28906">MAIDDASPSADAVPSADTSSEPRGRYTIDAVDNAARILLMLAERPWLRTSDVANELGVARSTAHRMVSTLLERGLLRYNPGDKSYGAGYRLVELGMSVIGVGDLKSEAIPFLAQVAAMTGETAHLIVLEGDEIVFVSVAEGGHVIRAASRVGARVPAHATAAGKCLLAQLSPAEFDQLYPSATLAPATDATIRSRVALVETLDTVRAQGFAVNDGESESELAAVSAPIIDTRGTAHGAISISGPKERVRAARERYVDAVVSATRGLERKIFGRAS</sequence>
<keyword evidence="1" id="KW-0805">Transcription regulation</keyword>
<dbReference type="InterPro" id="IPR005471">
    <property type="entry name" value="Tscrpt_reg_IclR_N"/>
</dbReference>
<dbReference type="PROSITE" id="PS51077">
    <property type="entry name" value="HTH_ICLR"/>
    <property type="match status" value="1"/>
</dbReference>
<evidence type="ECO:0000259" key="5">
    <source>
        <dbReference type="PROSITE" id="PS51077"/>
    </source>
</evidence>
<feature type="domain" description="IclR-ED" evidence="6">
    <location>
        <begin position="90"/>
        <end position="275"/>
    </location>
</feature>
<evidence type="ECO:0000256" key="4">
    <source>
        <dbReference type="SAM" id="MobiDB-lite"/>
    </source>
</evidence>
<dbReference type="Pfam" id="PF09339">
    <property type="entry name" value="HTH_IclR"/>
    <property type="match status" value="1"/>
</dbReference>
<dbReference type="Gene3D" id="3.30.450.40">
    <property type="match status" value="1"/>
</dbReference>
<dbReference type="GO" id="GO:0003677">
    <property type="term" value="F:DNA binding"/>
    <property type="evidence" value="ECO:0007669"/>
    <property type="project" value="UniProtKB-KW"/>
</dbReference>
<dbReference type="InterPro" id="IPR036390">
    <property type="entry name" value="WH_DNA-bd_sf"/>
</dbReference>